<name>A0A2U1T151_9MICO</name>
<evidence type="ECO:0000313" key="4">
    <source>
        <dbReference type="Proteomes" id="UP000244978"/>
    </source>
</evidence>
<evidence type="ECO:0000259" key="2">
    <source>
        <dbReference type="Pfam" id="PF01370"/>
    </source>
</evidence>
<comment type="similarity">
    <text evidence="1">Belongs to the NAD(P)-dependent epimerase/dehydratase family.</text>
</comment>
<dbReference type="Gene3D" id="3.40.50.720">
    <property type="entry name" value="NAD(P)-binding Rossmann-like Domain"/>
    <property type="match status" value="1"/>
</dbReference>
<dbReference type="PANTHER" id="PTHR43000">
    <property type="entry name" value="DTDP-D-GLUCOSE 4,6-DEHYDRATASE-RELATED"/>
    <property type="match status" value="1"/>
</dbReference>
<proteinExistence type="inferred from homology"/>
<protein>
    <submittedName>
        <fullName evidence="3">NAD(P)-dependent oxidoreductase</fullName>
    </submittedName>
</protein>
<gene>
    <name evidence="3" type="ORF">DF220_06930</name>
</gene>
<dbReference type="InterPro" id="IPR002347">
    <property type="entry name" value="SDR_fam"/>
</dbReference>
<dbReference type="Proteomes" id="UP000244978">
    <property type="component" value="Unassembled WGS sequence"/>
</dbReference>
<dbReference type="KEGG" id="salc:C2138_11900"/>
<dbReference type="InterPro" id="IPR036291">
    <property type="entry name" value="NAD(P)-bd_dom_sf"/>
</dbReference>
<evidence type="ECO:0000313" key="3">
    <source>
        <dbReference type="EMBL" id="PWB97592.1"/>
    </source>
</evidence>
<dbReference type="EMBL" id="QEEX01000001">
    <property type="protein sequence ID" value="PWB97592.1"/>
    <property type="molecule type" value="Genomic_DNA"/>
</dbReference>
<dbReference type="Pfam" id="PF01370">
    <property type="entry name" value="Epimerase"/>
    <property type="match status" value="1"/>
</dbReference>
<accession>A0A2U1T151</accession>
<feature type="domain" description="NAD-dependent epimerase/dehydratase" evidence="2">
    <location>
        <begin position="10"/>
        <end position="230"/>
    </location>
</feature>
<comment type="caution">
    <text evidence="3">The sequence shown here is derived from an EMBL/GenBank/DDBJ whole genome shotgun (WGS) entry which is preliminary data.</text>
</comment>
<dbReference type="PRINTS" id="PR00081">
    <property type="entry name" value="GDHRDH"/>
</dbReference>
<keyword evidence="4" id="KW-1185">Reference proteome</keyword>
<dbReference type="SUPFAM" id="SSF51735">
    <property type="entry name" value="NAD(P)-binding Rossmann-fold domains"/>
    <property type="match status" value="1"/>
</dbReference>
<sequence length="301" mass="30925">MGHRVTPRTVAVTGGNGFIGAWVLKNILDRGHRPVVLDLTPPGPFVLELLGTQAEELEWVTGDIRDGDEVSAVIGRADAVVHLAGVLTPFCRANPIEGVKINVIGSTNVFGAAVAAGIQGVSYASSAAVYSGEGLDLAPTSLYGATKLSAELLATAFAHEFGLDSMGLRPFVVYGPGREAGASAGVSLACRAAAHGEEYEIAFGGMTDAVHVVDVADAFVVSALKPLAGAHSCSVSGALVSVGEIASTIGDLVPGARISVGGEDLGIHPDISEFDLRTRRTDFVHTDLRDGLAHTINAYSA</sequence>
<dbReference type="InterPro" id="IPR001509">
    <property type="entry name" value="Epimerase_deHydtase"/>
</dbReference>
<organism evidence="3 4">
    <name type="scientific">Homoserinimonas hongtaonis</name>
    <dbReference type="NCBI Taxonomy" id="2079791"/>
    <lineage>
        <taxon>Bacteria</taxon>
        <taxon>Bacillati</taxon>
        <taxon>Actinomycetota</taxon>
        <taxon>Actinomycetes</taxon>
        <taxon>Micrococcales</taxon>
        <taxon>Microbacteriaceae</taxon>
        <taxon>Homoserinimonas</taxon>
    </lineage>
</organism>
<dbReference type="CDD" id="cd08946">
    <property type="entry name" value="SDR_e"/>
    <property type="match status" value="1"/>
</dbReference>
<dbReference type="AlphaFoldDB" id="A0A2U1T151"/>
<reference evidence="4" key="1">
    <citation type="submission" date="2018-04" db="EMBL/GenBank/DDBJ databases">
        <authorList>
            <person name="Liu S."/>
            <person name="Wang Z."/>
            <person name="Li J."/>
        </authorList>
    </citation>
    <scope>NUCLEOTIDE SEQUENCE [LARGE SCALE GENOMIC DNA]</scope>
    <source>
        <strain evidence="4">S1194</strain>
    </source>
</reference>
<evidence type="ECO:0000256" key="1">
    <source>
        <dbReference type="ARBA" id="ARBA00007637"/>
    </source>
</evidence>